<feature type="transmembrane region" description="Helical" evidence="2">
    <location>
        <begin position="250"/>
        <end position="276"/>
    </location>
</feature>
<comment type="caution">
    <text evidence="3">The sequence shown here is derived from an EMBL/GenBank/DDBJ whole genome shotgun (WGS) entry which is preliminary data.</text>
</comment>
<gene>
    <name evidence="3" type="ORF">Cco03nite_01070</name>
</gene>
<dbReference type="Proteomes" id="UP000630887">
    <property type="component" value="Unassembled WGS sequence"/>
</dbReference>
<feature type="compositionally biased region" description="Gly residues" evidence="1">
    <location>
        <begin position="20"/>
        <end position="36"/>
    </location>
</feature>
<accession>A0A8J3P4I8</accession>
<feature type="transmembrane region" description="Helical" evidence="2">
    <location>
        <begin position="428"/>
        <end position="446"/>
    </location>
</feature>
<evidence type="ECO:0000313" key="4">
    <source>
        <dbReference type="Proteomes" id="UP000630887"/>
    </source>
</evidence>
<protein>
    <recommendedName>
        <fullName evidence="5">ABC-2 type transport system permease protein</fullName>
    </recommendedName>
</protein>
<keyword evidence="2" id="KW-0472">Membrane</keyword>
<feature type="region of interest" description="Disordered" evidence="1">
    <location>
        <begin position="16"/>
        <end position="36"/>
    </location>
</feature>
<dbReference type="PANTHER" id="PTHR36832">
    <property type="entry name" value="SLR1174 PROTEIN-RELATED"/>
    <property type="match status" value="1"/>
</dbReference>
<name>A0A8J3P4I8_9ACTN</name>
<dbReference type="EMBL" id="BONI01000001">
    <property type="protein sequence ID" value="GIG03407.1"/>
    <property type="molecule type" value="Genomic_DNA"/>
</dbReference>
<proteinExistence type="predicted"/>
<feature type="transmembrane region" description="Helical" evidence="2">
    <location>
        <begin position="536"/>
        <end position="556"/>
    </location>
</feature>
<dbReference type="InterPro" id="IPR010390">
    <property type="entry name" value="ABC-2_transporter-like"/>
</dbReference>
<dbReference type="PANTHER" id="PTHR36832:SF2">
    <property type="entry name" value="INTEGRAL MEMBRANE PROTEIN"/>
    <property type="match status" value="1"/>
</dbReference>
<feature type="transmembrane region" description="Helical" evidence="2">
    <location>
        <begin position="505"/>
        <end position="524"/>
    </location>
</feature>
<evidence type="ECO:0000256" key="2">
    <source>
        <dbReference type="SAM" id="Phobius"/>
    </source>
</evidence>
<dbReference type="AlphaFoldDB" id="A0A8J3P4I8"/>
<reference evidence="3 4" key="1">
    <citation type="submission" date="2021-01" db="EMBL/GenBank/DDBJ databases">
        <title>Whole genome shotgun sequence of Catellatospora coxensis NBRC 107359.</title>
        <authorList>
            <person name="Komaki H."/>
            <person name="Tamura T."/>
        </authorList>
    </citation>
    <scope>NUCLEOTIDE SEQUENCE [LARGE SCALE GENOMIC DNA]</scope>
    <source>
        <strain evidence="3 4">NBRC 107359</strain>
    </source>
</reference>
<keyword evidence="2" id="KW-0812">Transmembrane</keyword>
<feature type="transmembrane region" description="Helical" evidence="2">
    <location>
        <begin position="622"/>
        <end position="645"/>
    </location>
</feature>
<evidence type="ECO:0008006" key="5">
    <source>
        <dbReference type="Google" id="ProtNLM"/>
    </source>
</evidence>
<sequence length="658" mass="69256">MATTATRCGLRLLGRRRGGGRGGLRSRGGLGGGRRGGLLRGRGRGRRGCRGLRDLLRHGLARGLLAGSLLARRGGIALLAGSLLALAGRAGVALRRHAGLAVDLALRRLAGTALRGAVRRLALRVPVGLALLLAVAGVRLAVLLGAVRVLVGAAVDLPLLRRARTLRAGALLRVAALLGRTVLALRAGALLLRRAAVDLALGAVRAILRAGLRRHRAGTPATLRVRVPVALALLRRALAVGGWERSGRRALAGLGLAVLLGAVGVRLAGAVLAGLLRAALLRRLRAGGLLRGGVGGVRGRALSGHARPRRRWRAGPGRRAAVPFVGALVGHAPPRLVLSRLWHKCIANRFATKVWSRPVRKKNAVASGGYGVGFVTATADRLTIRNFTETAGLFRTLGASGFRRFSTYRQATAAATATNTVFGFLRTYVMLAVAGSAAALGGQAAGYDAPQLITYVWVGQGLIGVVGMWGWTELADRIRSGDVVTDLLRPVHPVLGYLLPDLGRAAYALLTRFVVPIVVGALAFDMYLPRRPATYPLFAVSVLLAVLVCFAGRFLANAAGYWLLDTRGVLMGWALCAGVLGGLYFPIRFLPEWAATALYLGTPFPSLLQVPLDVLVERDPPIGQLGLLGLQALWAGVLFTACVVVQRRAERRLVVQGG</sequence>
<feature type="transmembrane region" description="Helical" evidence="2">
    <location>
        <begin position="568"/>
        <end position="587"/>
    </location>
</feature>
<dbReference type="Pfam" id="PF06182">
    <property type="entry name" value="ABC2_membrane_6"/>
    <property type="match status" value="1"/>
</dbReference>
<evidence type="ECO:0000313" key="3">
    <source>
        <dbReference type="EMBL" id="GIG03407.1"/>
    </source>
</evidence>
<evidence type="ECO:0000256" key="1">
    <source>
        <dbReference type="SAM" id="MobiDB-lite"/>
    </source>
</evidence>
<feature type="transmembrane region" description="Helical" evidence="2">
    <location>
        <begin position="452"/>
        <end position="471"/>
    </location>
</feature>
<keyword evidence="2" id="KW-1133">Transmembrane helix</keyword>
<keyword evidence="4" id="KW-1185">Reference proteome</keyword>
<organism evidence="3 4">
    <name type="scientific">Catellatospora coxensis</name>
    <dbReference type="NCBI Taxonomy" id="310354"/>
    <lineage>
        <taxon>Bacteria</taxon>
        <taxon>Bacillati</taxon>
        <taxon>Actinomycetota</taxon>
        <taxon>Actinomycetes</taxon>
        <taxon>Micromonosporales</taxon>
        <taxon>Micromonosporaceae</taxon>
        <taxon>Catellatospora</taxon>
    </lineage>
</organism>
<feature type="transmembrane region" description="Helical" evidence="2">
    <location>
        <begin position="129"/>
        <end position="151"/>
    </location>
</feature>